<feature type="compositionally biased region" description="Polar residues" evidence="2">
    <location>
        <begin position="73"/>
        <end position="83"/>
    </location>
</feature>
<dbReference type="OrthoDB" id="1935860at2759"/>
<dbReference type="RefSeq" id="XP_022745137.1">
    <property type="nucleotide sequence ID" value="XM_022889402.1"/>
</dbReference>
<protein>
    <submittedName>
        <fullName evidence="4">Late embryogenesis abundant protein 6-like</fullName>
    </submittedName>
</protein>
<sequence>MQAIREKLHDMSEMRKAKAEAKAEEKVEKDIAKARMGIAHEVRMAKEAEAEMDLHAAKAGELLQKERGMHAPESQNRPNASNS</sequence>
<name>A0A6P5YXU3_DURZI</name>
<dbReference type="KEGG" id="dzi:111295734"/>
<evidence type="ECO:0000313" key="3">
    <source>
        <dbReference type="Proteomes" id="UP000515121"/>
    </source>
</evidence>
<feature type="region of interest" description="Disordered" evidence="2">
    <location>
        <begin position="64"/>
        <end position="83"/>
    </location>
</feature>
<reference evidence="4" key="1">
    <citation type="submission" date="2025-08" db="UniProtKB">
        <authorList>
            <consortium name="RefSeq"/>
        </authorList>
    </citation>
    <scope>IDENTIFICATION</scope>
    <source>
        <tissue evidence="4">Fruit stalk</tissue>
    </source>
</reference>
<evidence type="ECO:0000256" key="2">
    <source>
        <dbReference type="SAM" id="MobiDB-lite"/>
    </source>
</evidence>
<comment type="similarity">
    <text evidence="1">Belongs to the LEA type 1 family.</text>
</comment>
<dbReference type="Pfam" id="PF03760">
    <property type="entry name" value="LEA_1"/>
    <property type="match status" value="1"/>
</dbReference>
<dbReference type="GO" id="GO:0009793">
    <property type="term" value="P:embryo development ending in seed dormancy"/>
    <property type="evidence" value="ECO:0007669"/>
    <property type="project" value="InterPro"/>
</dbReference>
<gene>
    <name evidence="4" type="primary">LOC111295734</name>
</gene>
<organism evidence="3 4">
    <name type="scientific">Durio zibethinus</name>
    <name type="common">Durian</name>
    <dbReference type="NCBI Taxonomy" id="66656"/>
    <lineage>
        <taxon>Eukaryota</taxon>
        <taxon>Viridiplantae</taxon>
        <taxon>Streptophyta</taxon>
        <taxon>Embryophyta</taxon>
        <taxon>Tracheophyta</taxon>
        <taxon>Spermatophyta</taxon>
        <taxon>Magnoliopsida</taxon>
        <taxon>eudicotyledons</taxon>
        <taxon>Gunneridae</taxon>
        <taxon>Pentapetalae</taxon>
        <taxon>rosids</taxon>
        <taxon>malvids</taxon>
        <taxon>Malvales</taxon>
        <taxon>Malvaceae</taxon>
        <taxon>Helicteroideae</taxon>
        <taxon>Durio</taxon>
    </lineage>
</organism>
<dbReference type="PANTHER" id="PTHR33493:SF29">
    <property type="entry name" value="LATE EMBRYOGENESIS ABUNDANT PROTEIN"/>
    <property type="match status" value="1"/>
</dbReference>
<accession>A0A6P5YXU3</accession>
<dbReference type="PANTHER" id="PTHR33493">
    <property type="entry name" value="LATE EMBRYOGENESIS ABUNDANT PROTEIN 6-RELATED"/>
    <property type="match status" value="1"/>
</dbReference>
<dbReference type="InterPro" id="IPR005513">
    <property type="entry name" value="LEA_1"/>
</dbReference>
<keyword evidence="3" id="KW-1185">Reference proteome</keyword>
<evidence type="ECO:0000256" key="1">
    <source>
        <dbReference type="ARBA" id="ARBA00010975"/>
    </source>
</evidence>
<dbReference type="AlphaFoldDB" id="A0A6P5YXU3"/>
<dbReference type="GeneID" id="111295734"/>
<proteinExistence type="inferred from homology"/>
<evidence type="ECO:0000313" key="4">
    <source>
        <dbReference type="RefSeq" id="XP_022745137.1"/>
    </source>
</evidence>
<dbReference type="Proteomes" id="UP000515121">
    <property type="component" value="Unplaced"/>
</dbReference>
<feature type="region of interest" description="Disordered" evidence="2">
    <location>
        <begin position="1"/>
        <end position="21"/>
    </location>
</feature>